<comment type="similarity">
    <text evidence="1">Belongs to the sigma-70 factor family. ECF subfamily.</text>
</comment>
<evidence type="ECO:0000256" key="5">
    <source>
        <dbReference type="ARBA" id="ARBA00023163"/>
    </source>
</evidence>
<dbReference type="AlphaFoldDB" id="A0A4Q7VHA4"/>
<dbReference type="SUPFAM" id="SSF88659">
    <property type="entry name" value="Sigma3 and sigma4 domains of RNA polymerase sigma factors"/>
    <property type="match status" value="1"/>
</dbReference>
<evidence type="ECO:0000313" key="8">
    <source>
        <dbReference type="EMBL" id="RZT95453.1"/>
    </source>
</evidence>
<evidence type="ECO:0000313" key="9">
    <source>
        <dbReference type="Proteomes" id="UP000293562"/>
    </source>
</evidence>
<dbReference type="Pfam" id="PF08281">
    <property type="entry name" value="Sigma70_r4_2"/>
    <property type="match status" value="1"/>
</dbReference>
<evidence type="ECO:0000259" key="7">
    <source>
        <dbReference type="Pfam" id="PF08281"/>
    </source>
</evidence>
<dbReference type="InterPro" id="IPR014284">
    <property type="entry name" value="RNA_pol_sigma-70_dom"/>
</dbReference>
<keyword evidence="3" id="KW-0731">Sigma factor</keyword>
<organism evidence="8 9">
    <name type="scientific">Ancylomarina subtilis</name>
    <dbReference type="NCBI Taxonomy" id="1639035"/>
    <lineage>
        <taxon>Bacteria</taxon>
        <taxon>Pseudomonadati</taxon>
        <taxon>Bacteroidota</taxon>
        <taxon>Bacteroidia</taxon>
        <taxon>Marinilabiliales</taxon>
        <taxon>Marinifilaceae</taxon>
        <taxon>Ancylomarina</taxon>
    </lineage>
</organism>
<dbReference type="Gene3D" id="1.10.1740.10">
    <property type="match status" value="1"/>
</dbReference>
<dbReference type="InterPro" id="IPR013325">
    <property type="entry name" value="RNA_pol_sigma_r2"/>
</dbReference>
<proteinExistence type="inferred from homology"/>
<dbReference type="EMBL" id="SHKN01000001">
    <property type="protein sequence ID" value="RZT95453.1"/>
    <property type="molecule type" value="Genomic_DNA"/>
</dbReference>
<dbReference type="NCBIfam" id="TIGR02937">
    <property type="entry name" value="sigma70-ECF"/>
    <property type="match status" value="1"/>
</dbReference>
<keyword evidence="2" id="KW-0805">Transcription regulation</keyword>
<dbReference type="Proteomes" id="UP000293562">
    <property type="component" value="Unassembled WGS sequence"/>
</dbReference>
<dbReference type="InterPro" id="IPR013249">
    <property type="entry name" value="RNA_pol_sigma70_r4_t2"/>
</dbReference>
<accession>A0A4Q7VHA4</accession>
<dbReference type="InterPro" id="IPR007627">
    <property type="entry name" value="RNA_pol_sigma70_r2"/>
</dbReference>
<dbReference type="GO" id="GO:0003677">
    <property type="term" value="F:DNA binding"/>
    <property type="evidence" value="ECO:0007669"/>
    <property type="project" value="UniProtKB-KW"/>
</dbReference>
<protein>
    <submittedName>
        <fullName evidence="8">RNA polymerase sigma-70 factor (ECF subfamily)</fullName>
    </submittedName>
</protein>
<name>A0A4Q7VHA4_9BACT</name>
<evidence type="ECO:0000256" key="1">
    <source>
        <dbReference type="ARBA" id="ARBA00010641"/>
    </source>
</evidence>
<sequence>MKLEKFDLKSDQYYIERFISGDQSGIEMLITRHKDRVYTYIYLIVKNKDLTEDIFQDVFIKVIQSLRAGKYRDNGKFLAWVFRIAHNLIIDHFRQEKMNKVYSNDDFELDLFNSDKFSDDNCEDIMIRSQVHYEVKELVDRLPSDQKEVIVLRHYKGLSFKEIADDTDVSINTALGRMRYALINLRKMIDENQLNLQMF</sequence>
<feature type="domain" description="RNA polymerase sigma factor 70 region 4 type 2" evidence="7">
    <location>
        <begin position="134"/>
        <end position="173"/>
    </location>
</feature>
<dbReference type="PANTHER" id="PTHR43133">
    <property type="entry name" value="RNA POLYMERASE ECF-TYPE SIGMA FACTO"/>
    <property type="match status" value="1"/>
</dbReference>
<feature type="domain" description="RNA polymerase sigma-70 region 2" evidence="6">
    <location>
        <begin position="29"/>
        <end position="97"/>
    </location>
</feature>
<dbReference type="RefSeq" id="WP_242610436.1">
    <property type="nucleotide sequence ID" value="NZ_SHKN01000001.1"/>
</dbReference>
<comment type="caution">
    <text evidence="8">The sequence shown here is derived from an EMBL/GenBank/DDBJ whole genome shotgun (WGS) entry which is preliminary data.</text>
</comment>
<dbReference type="CDD" id="cd06171">
    <property type="entry name" value="Sigma70_r4"/>
    <property type="match status" value="1"/>
</dbReference>
<evidence type="ECO:0000256" key="2">
    <source>
        <dbReference type="ARBA" id="ARBA00023015"/>
    </source>
</evidence>
<dbReference type="Pfam" id="PF04542">
    <property type="entry name" value="Sigma70_r2"/>
    <property type="match status" value="1"/>
</dbReference>
<dbReference type="InterPro" id="IPR036388">
    <property type="entry name" value="WH-like_DNA-bd_sf"/>
</dbReference>
<keyword evidence="5" id="KW-0804">Transcription</keyword>
<dbReference type="InterPro" id="IPR039425">
    <property type="entry name" value="RNA_pol_sigma-70-like"/>
</dbReference>
<evidence type="ECO:0000259" key="6">
    <source>
        <dbReference type="Pfam" id="PF04542"/>
    </source>
</evidence>
<dbReference type="SUPFAM" id="SSF88946">
    <property type="entry name" value="Sigma2 domain of RNA polymerase sigma factors"/>
    <property type="match status" value="1"/>
</dbReference>
<dbReference type="GO" id="GO:0016987">
    <property type="term" value="F:sigma factor activity"/>
    <property type="evidence" value="ECO:0007669"/>
    <property type="project" value="UniProtKB-KW"/>
</dbReference>
<dbReference type="GO" id="GO:0006352">
    <property type="term" value="P:DNA-templated transcription initiation"/>
    <property type="evidence" value="ECO:0007669"/>
    <property type="project" value="InterPro"/>
</dbReference>
<dbReference type="Gene3D" id="1.10.10.10">
    <property type="entry name" value="Winged helix-like DNA-binding domain superfamily/Winged helix DNA-binding domain"/>
    <property type="match status" value="1"/>
</dbReference>
<gene>
    <name evidence="8" type="ORF">EV201_0073</name>
</gene>
<evidence type="ECO:0000256" key="3">
    <source>
        <dbReference type="ARBA" id="ARBA00023082"/>
    </source>
</evidence>
<dbReference type="PANTHER" id="PTHR43133:SF8">
    <property type="entry name" value="RNA POLYMERASE SIGMA FACTOR HI_1459-RELATED"/>
    <property type="match status" value="1"/>
</dbReference>
<reference evidence="8 9" key="1">
    <citation type="submission" date="2019-02" db="EMBL/GenBank/DDBJ databases">
        <title>Genomic Encyclopedia of Type Strains, Phase IV (KMG-IV): sequencing the most valuable type-strain genomes for metagenomic binning, comparative biology and taxonomic classification.</title>
        <authorList>
            <person name="Goeker M."/>
        </authorList>
    </citation>
    <scope>NUCLEOTIDE SEQUENCE [LARGE SCALE GENOMIC DNA]</scope>
    <source>
        <strain evidence="8 9">DSM 28825</strain>
    </source>
</reference>
<keyword evidence="4" id="KW-0238">DNA-binding</keyword>
<evidence type="ECO:0000256" key="4">
    <source>
        <dbReference type="ARBA" id="ARBA00023125"/>
    </source>
</evidence>
<dbReference type="InterPro" id="IPR013324">
    <property type="entry name" value="RNA_pol_sigma_r3/r4-like"/>
</dbReference>
<keyword evidence="9" id="KW-1185">Reference proteome</keyword>